<dbReference type="RefSeq" id="WP_054209254.1">
    <property type="nucleotide sequence ID" value="NZ_LGSZ01000040.1"/>
</dbReference>
<evidence type="ECO:0000259" key="1">
    <source>
        <dbReference type="Pfam" id="PF07238"/>
    </source>
</evidence>
<organism evidence="2 3">
    <name type="scientific">Bosea vaviloviae</name>
    <dbReference type="NCBI Taxonomy" id="1526658"/>
    <lineage>
        <taxon>Bacteria</taxon>
        <taxon>Pseudomonadati</taxon>
        <taxon>Pseudomonadota</taxon>
        <taxon>Alphaproteobacteria</taxon>
        <taxon>Hyphomicrobiales</taxon>
        <taxon>Boseaceae</taxon>
        <taxon>Bosea</taxon>
    </lineage>
</organism>
<proteinExistence type="predicted"/>
<sequence length="109" mass="12234">MIANRRREARTRIFEGASVVFNGRQSVLACTVRNWSETGAMVRMQDWIALPDTFEVQIADKADSRRVRQCWRRGDDVGVVFLNPGDDAADTVVSLAEARATRAARNHPC</sequence>
<dbReference type="Pfam" id="PF07238">
    <property type="entry name" value="PilZ"/>
    <property type="match status" value="1"/>
</dbReference>
<accession>A0A0N0MBZ8</accession>
<comment type="caution">
    <text evidence="2">The sequence shown here is derived from an EMBL/GenBank/DDBJ whole genome shotgun (WGS) entry which is preliminary data.</text>
</comment>
<name>A0A0N0MBZ8_9HYPH</name>
<dbReference type="SUPFAM" id="SSF141371">
    <property type="entry name" value="PilZ domain-like"/>
    <property type="match status" value="1"/>
</dbReference>
<dbReference type="AlphaFoldDB" id="A0A0N0MBZ8"/>
<reference evidence="2 3" key="1">
    <citation type="submission" date="2015-07" db="EMBL/GenBank/DDBJ databases">
        <title>Whole genome sequencing of Bosea vaviloviae isolated from cave pool.</title>
        <authorList>
            <person name="Tan N.E.H."/>
            <person name="Lee Y.P."/>
            <person name="Gan H.M."/>
            <person name="Barton H."/>
            <person name="Savka M.A."/>
        </authorList>
    </citation>
    <scope>NUCLEOTIDE SEQUENCE [LARGE SCALE GENOMIC DNA]</scope>
    <source>
        <strain evidence="2 3">SD260</strain>
    </source>
</reference>
<dbReference type="PATRIC" id="fig|1526658.3.peg.3782"/>
<protein>
    <recommendedName>
        <fullName evidence="1">PilZ domain-containing protein</fullName>
    </recommendedName>
</protein>
<evidence type="ECO:0000313" key="3">
    <source>
        <dbReference type="Proteomes" id="UP000037822"/>
    </source>
</evidence>
<evidence type="ECO:0000313" key="2">
    <source>
        <dbReference type="EMBL" id="KPH80467.1"/>
    </source>
</evidence>
<feature type="domain" description="PilZ" evidence="1">
    <location>
        <begin position="4"/>
        <end position="95"/>
    </location>
</feature>
<keyword evidence="3" id="KW-1185">Reference proteome</keyword>
<gene>
    <name evidence="2" type="ORF">AE618_11765</name>
</gene>
<dbReference type="EMBL" id="LGSZ01000040">
    <property type="protein sequence ID" value="KPH80467.1"/>
    <property type="molecule type" value="Genomic_DNA"/>
</dbReference>
<dbReference type="InterPro" id="IPR009875">
    <property type="entry name" value="PilZ_domain"/>
</dbReference>
<dbReference type="Proteomes" id="UP000037822">
    <property type="component" value="Unassembled WGS sequence"/>
</dbReference>
<dbReference type="GO" id="GO:0035438">
    <property type="term" value="F:cyclic-di-GMP binding"/>
    <property type="evidence" value="ECO:0007669"/>
    <property type="project" value="InterPro"/>
</dbReference>